<name>A0A913YJX8_EXADI</name>
<evidence type="ECO:0000256" key="2">
    <source>
        <dbReference type="SAM" id="SignalP"/>
    </source>
</evidence>
<keyword evidence="2" id="KW-0732">Signal</keyword>
<dbReference type="KEGG" id="epa:114575184"/>
<dbReference type="Proteomes" id="UP000887567">
    <property type="component" value="Unplaced"/>
</dbReference>
<sequence>MEGDRFLPLLVVSALACLVMANNETPPELEKSKGKDQSVDSASEMNRKLLDLAKQEEDTEEWLRKFKKMSKKFAEKMSNKESLNKNDGGLQYEYTARKNELIAAVKSRLSTFSGPLSSRAKDSLSSLDKKWNDLSYGDKKRAVDTLSVIKKSIKAFGNAGEDSVKATKGATKILASLSSNFGPKGHLAAAARGLVSALLGLFGKGPKPKTLDVVVIEQINESLAEYPDLWFSRTSMMMITASFERTKAYLDAAVKSGETLDKGEVERSIQLPFMGVLTRAIHSFFKDNSVADANKGIRYCEMYAHIALYRDIILTQYIAMAAVPSTATGHDFLDALISFREAFRRIDGAVLGNLYAVDYDSAIIPYYDPDVSVITDTYSTEILNLGKYDRSMTGLYCLMHRENRVIKDLVAVNGSTTLVKHNTTNCHWKVVPHGRNTYSIVNKRFGDALLSWKTDGDSAIAIISNSIPVLWEINGRYMKSIQNKKDCGKTKTKWCDGELLLARRNSQSESAIQLTERGKVSPWRFMRRVSGLMWAD</sequence>
<keyword evidence="4" id="KW-1185">Reference proteome</keyword>
<feature type="compositionally biased region" description="Basic and acidic residues" evidence="1">
    <location>
        <begin position="28"/>
        <end position="38"/>
    </location>
</feature>
<dbReference type="RefSeq" id="XP_028515338.1">
    <property type="nucleotide sequence ID" value="XM_028659537.1"/>
</dbReference>
<evidence type="ECO:0000256" key="1">
    <source>
        <dbReference type="SAM" id="MobiDB-lite"/>
    </source>
</evidence>
<protein>
    <submittedName>
        <fullName evidence="3">Uncharacterized protein</fullName>
    </submittedName>
</protein>
<evidence type="ECO:0000313" key="3">
    <source>
        <dbReference type="EnsemblMetazoa" id="XP_028515338.1"/>
    </source>
</evidence>
<proteinExistence type="predicted"/>
<dbReference type="AlphaFoldDB" id="A0A913YJX8"/>
<dbReference type="GeneID" id="114575184"/>
<reference evidence="3" key="1">
    <citation type="submission" date="2022-11" db="UniProtKB">
        <authorList>
            <consortium name="EnsemblMetazoa"/>
        </authorList>
    </citation>
    <scope>IDENTIFICATION</scope>
</reference>
<organism evidence="3 4">
    <name type="scientific">Exaiptasia diaphana</name>
    <name type="common">Tropical sea anemone</name>
    <name type="synonym">Aiptasia pulchella</name>
    <dbReference type="NCBI Taxonomy" id="2652724"/>
    <lineage>
        <taxon>Eukaryota</taxon>
        <taxon>Metazoa</taxon>
        <taxon>Cnidaria</taxon>
        <taxon>Anthozoa</taxon>
        <taxon>Hexacorallia</taxon>
        <taxon>Actiniaria</taxon>
        <taxon>Aiptasiidae</taxon>
        <taxon>Exaiptasia</taxon>
    </lineage>
</organism>
<dbReference type="EnsemblMetazoa" id="XM_028659537.1">
    <property type="protein sequence ID" value="XP_028515338.1"/>
    <property type="gene ID" value="LOC114575184"/>
</dbReference>
<feature type="signal peptide" evidence="2">
    <location>
        <begin position="1"/>
        <end position="21"/>
    </location>
</feature>
<evidence type="ECO:0000313" key="4">
    <source>
        <dbReference type="Proteomes" id="UP000887567"/>
    </source>
</evidence>
<feature type="region of interest" description="Disordered" evidence="1">
    <location>
        <begin position="25"/>
        <end position="47"/>
    </location>
</feature>
<dbReference type="OrthoDB" id="5973293at2759"/>
<dbReference type="PROSITE" id="PS51257">
    <property type="entry name" value="PROKAR_LIPOPROTEIN"/>
    <property type="match status" value="1"/>
</dbReference>
<feature type="chain" id="PRO_5037023492" evidence="2">
    <location>
        <begin position="22"/>
        <end position="536"/>
    </location>
</feature>
<accession>A0A913YJX8</accession>